<evidence type="ECO:0000256" key="3">
    <source>
        <dbReference type="ARBA" id="ARBA00004906"/>
    </source>
</evidence>
<feature type="domain" description="RING-CH-type" evidence="15">
    <location>
        <begin position="95"/>
        <end position="156"/>
    </location>
</feature>
<evidence type="ECO:0000256" key="12">
    <source>
        <dbReference type="ARBA" id="ARBA00023136"/>
    </source>
</evidence>
<feature type="transmembrane region" description="Helical" evidence="14">
    <location>
        <begin position="508"/>
        <end position="530"/>
    </location>
</feature>
<gene>
    <name evidence="16" type="ORF">Ae201684_003735</name>
</gene>
<dbReference type="PANTHER" id="PTHR13145">
    <property type="entry name" value="SSM4 PROTEIN"/>
    <property type="match status" value="1"/>
</dbReference>
<evidence type="ECO:0000313" key="16">
    <source>
        <dbReference type="EMBL" id="KAF0741174.1"/>
    </source>
</evidence>
<dbReference type="SMART" id="SM00744">
    <property type="entry name" value="RINGv"/>
    <property type="match status" value="1"/>
</dbReference>
<dbReference type="InterPro" id="IPR013083">
    <property type="entry name" value="Znf_RING/FYVE/PHD"/>
</dbReference>
<feature type="transmembrane region" description="Helical" evidence="14">
    <location>
        <begin position="574"/>
        <end position="596"/>
    </location>
</feature>
<evidence type="ECO:0000256" key="10">
    <source>
        <dbReference type="ARBA" id="ARBA00022833"/>
    </source>
</evidence>
<dbReference type="SUPFAM" id="SSF57850">
    <property type="entry name" value="RING/U-box"/>
    <property type="match status" value="1"/>
</dbReference>
<sequence length="1011" mass="115627">MAANSGTMVNPTADDDPKCRENFHTTRNARWQTQPRSSLIYQQKQKVSLNEKLNVFDWLDSRNTASLTHYRKAPYLSRYRSRTGKPSSENYLFMEAYNDDEECRVCRGEAEPHRRLFAPCKCSGSIRYVHSDCLMEWLTFAKRETCDLCSHTFAFRQVYAHGCPDTLPLHEFLASLSTLALRQISDYMRIGLTLVLWLIVAPYFIHWFYRIWFLRTPSLESMHRFDRFQRWNIIFDDIFSGLVLMLLVVLASFYIVFIVEDIQIEANHIHRDILIENGWAAEEIEPEVESDDEGDEMFMGREPQVLAQRRIRLRDEDNAPLAQLDVPHPLPPHNNDQHHHHEDDDWLFDVMGIHGPLSLAVRNASLFVLFSCAFLSVFVFVPHALGVNHPPLFTLSIKALDNAAEAARARGDSLLFVDFCNCLVGYASWCSGLVFWRNLGPSIAKYTALSHVFWGLSCLAAAMKLTVLLFLKVFALPFVLGLAVDVASLSLFAATIDDRNVFAANQMLATFIFHWVVGMGFIHLISVAVLQMREVLHPDILTAYLPPHNPHQYKFKVILAENTFTHCVELVSALFKYLIFIPLLVYAPIAIIRTIFPPLHLQFSYILSLVQVPFELALAHITIQDNLDFYAHALGDLQMHWTTAMCRRLGLVEFLLPRVASLSRGQDDLILKIPHLLFDPIDDHRPPERIVYGGRRLEWPKNGMADPSKLEYNLLPRRKPAFATLRIIILIACWWGTISTAFFAISLGPLFIGRTATAVVERYFGFRHDTFSFAAGLIVMYVVFYCVEVCRVLLIPPEDVHQQLRQQGYHVPGMTKWKLALALWMANFVIPLHFGVMMSMLLPSSPSWPRIDEMVCCGLVLMHLIIYTACWIPFDKGTFFNDLRIAIGQIQFHLAAYEDGVEENTDIHFKCFDVTRFQTHVLHPLCSTISIGIAVSFAISKIYQVLFAGFTHLTDVHVFRAAIATQLVGLLVSSLRTYITNSLQALHDAARDERYLIGKELTDMELHPKQC</sequence>
<evidence type="ECO:0000256" key="11">
    <source>
        <dbReference type="ARBA" id="ARBA00022989"/>
    </source>
</evidence>
<keyword evidence="6 14" id="KW-0812">Transmembrane</keyword>
<evidence type="ECO:0000256" key="13">
    <source>
        <dbReference type="SAM" id="MobiDB-lite"/>
    </source>
</evidence>
<comment type="catalytic activity">
    <reaction evidence="1">
        <text>S-ubiquitinyl-[E2 ubiquitin-conjugating enzyme]-L-cysteine + [acceptor protein]-L-lysine = [E2 ubiquitin-conjugating enzyme]-L-cysteine + N(6)-ubiquitinyl-[acceptor protein]-L-lysine.</text>
        <dbReference type="EC" id="2.3.2.27"/>
    </reaction>
</comment>
<feature type="region of interest" description="Disordered" evidence="13">
    <location>
        <begin position="1"/>
        <end position="21"/>
    </location>
</feature>
<keyword evidence="9" id="KW-0833">Ubl conjugation pathway</keyword>
<feature type="transmembrane region" description="Helical" evidence="14">
    <location>
        <begin position="238"/>
        <end position="259"/>
    </location>
</feature>
<protein>
    <recommendedName>
        <fullName evidence="4">RING-type E3 ubiquitin transferase</fullName>
        <ecNumber evidence="4">2.3.2.27</ecNumber>
    </recommendedName>
</protein>
<keyword evidence="10" id="KW-0862">Zinc</keyword>
<organism evidence="16 17">
    <name type="scientific">Aphanomyces euteiches</name>
    <dbReference type="NCBI Taxonomy" id="100861"/>
    <lineage>
        <taxon>Eukaryota</taxon>
        <taxon>Sar</taxon>
        <taxon>Stramenopiles</taxon>
        <taxon>Oomycota</taxon>
        <taxon>Saprolegniomycetes</taxon>
        <taxon>Saprolegniales</taxon>
        <taxon>Verrucalvaceae</taxon>
        <taxon>Aphanomyces</taxon>
    </lineage>
</organism>
<proteinExistence type="predicted"/>
<dbReference type="PANTHER" id="PTHR13145:SF0">
    <property type="entry name" value="E3 UBIQUITIN-PROTEIN LIGASE MARCHF6"/>
    <property type="match status" value="1"/>
</dbReference>
<dbReference type="AlphaFoldDB" id="A0A6G0XLE1"/>
<dbReference type="VEuPathDB" id="FungiDB:AeMF1_003180"/>
<feature type="transmembrane region" description="Helical" evidence="14">
    <location>
        <begin position="190"/>
        <end position="209"/>
    </location>
</feature>
<feature type="transmembrane region" description="Helical" evidence="14">
    <location>
        <begin position="773"/>
        <end position="794"/>
    </location>
</feature>
<dbReference type="CDD" id="cd16702">
    <property type="entry name" value="RING_CH-C4HC3_MARCH6"/>
    <property type="match status" value="1"/>
</dbReference>
<dbReference type="GO" id="GO:0005789">
    <property type="term" value="C:endoplasmic reticulum membrane"/>
    <property type="evidence" value="ECO:0007669"/>
    <property type="project" value="TreeGrafter"/>
</dbReference>
<evidence type="ECO:0000256" key="8">
    <source>
        <dbReference type="ARBA" id="ARBA00022771"/>
    </source>
</evidence>
<name>A0A6G0XLE1_9STRA</name>
<evidence type="ECO:0000256" key="2">
    <source>
        <dbReference type="ARBA" id="ARBA00004141"/>
    </source>
</evidence>
<dbReference type="EMBL" id="VJMJ01000041">
    <property type="protein sequence ID" value="KAF0741174.1"/>
    <property type="molecule type" value="Genomic_DNA"/>
</dbReference>
<evidence type="ECO:0000256" key="1">
    <source>
        <dbReference type="ARBA" id="ARBA00000900"/>
    </source>
</evidence>
<evidence type="ECO:0000256" key="14">
    <source>
        <dbReference type="SAM" id="Phobius"/>
    </source>
</evidence>
<keyword evidence="11 14" id="KW-1133">Transmembrane helix</keyword>
<keyword evidence="17" id="KW-1185">Reference proteome</keyword>
<reference evidence="16 17" key="1">
    <citation type="submission" date="2019-07" db="EMBL/GenBank/DDBJ databases">
        <title>Genomics analysis of Aphanomyces spp. identifies a new class of oomycete effector associated with host adaptation.</title>
        <authorList>
            <person name="Gaulin E."/>
        </authorList>
    </citation>
    <scope>NUCLEOTIDE SEQUENCE [LARGE SCALE GENOMIC DNA]</scope>
    <source>
        <strain evidence="16 17">ATCC 201684</strain>
    </source>
</reference>
<evidence type="ECO:0000256" key="7">
    <source>
        <dbReference type="ARBA" id="ARBA00022723"/>
    </source>
</evidence>
<dbReference type="GO" id="GO:0008270">
    <property type="term" value="F:zinc ion binding"/>
    <property type="evidence" value="ECO:0007669"/>
    <property type="project" value="UniProtKB-KW"/>
</dbReference>
<evidence type="ECO:0000256" key="6">
    <source>
        <dbReference type="ARBA" id="ARBA00022692"/>
    </source>
</evidence>
<dbReference type="InterPro" id="IPR011016">
    <property type="entry name" value="Znf_RING-CH"/>
</dbReference>
<feature type="transmembrane region" description="Helical" evidence="14">
    <location>
        <begin position="821"/>
        <end position="842"/>
    </location>
</feature>
<dbReference type="Pfam" id="PF12906">
    <property type="entry name" value="RINGv"/>
    <property type="match status" value="1"/>
</dbReference>
<feature type="transmembrane region" description="Helical" evidence="14">
    <location>
        <begin position="727"/>
        <end position="752"/>
    </location>
</feature>
<feature type="transmembrane region" description="Helical" evidence="14">
    <location>
        <begin position="448"/>
        <end position="470"/>
    </location>
</feature>
<keyword evidence="8" id="KW-0863">Zinc-finger</keyword>
<accession>A0A6G0XLE1</accession>
<dbReference type="GO" id="GO:0061630">
    <property type="term" value="F:ubiquitin protein ligase activity"/>
    <property type="evidence" value="ECO:0007669"/>
    <property type="project" value="UniProtKB-EC"/>
</dbReference>
<evidence type="ECO:0000256" key="5">
    <source>
        <dbReference type="ARBA" id="ARBA00022679"/>
    </source>
</evidence>
<dbReference type="Gene3D" id="3.30.40.10">
    <property type="entry name" value="Zinc/RING finger domain, C3HC4 (zinc finger)"/>
    <property type="match status" value="1"/>
</dbReference>
<keyword evidence="5" id="KW-0808">Transferase</keyword>
<feature type="transmembrane region" description="Helical" evidence="14">
    <location>
        <begin position="414"/>
        <end position="436"/>
    </location>
</feature>
<comment type="caution">
    <text evidence="16">The sequence shown here is derived from an EMBL/GenBank/DDBJ whole genome shotgun (WGS) entry which is preliminary data.</text>
</comment>
<comment type="subcellular location">
    <subcellularLocation>
        <location evidence="2">Membrane</location>
        <topology evidence="2">Multi-pass membrane protein</topology>
    </subcellularLocation>
</comment>
<feature type="transmembrane region" description="Helical" evidence="14">
    <location>
        <begin position="854"/>
        <end position="874"/>
    </location>
</feature>
<dbReference type="EC" id="2.3.2.27" evidence="4"/>
<comment type="pathway">
    <text evidence="3">Protein modification; protein ubiquitination.</text>
</comment>
<feature type="compositionally biased region" description="Polar residues" evidence="13">
    <location>
        <begin position="1"/>
        <end position="10"/>
    </location>
</feature>
<evidence type="ECO:0000313" key="17">
    <source>
        <dbReference type="Proteomes" id="UP000481153"/>
    </source>
</evidence>
<feature type="transmembrane region" description="Helical" evidence="14">
    <location>
        <begin position="366"/>
        <end position="385"/>
    </location>
</feature>
<keyword evidence="12 14" id="KW-0472">Membrane</keyword>
<dbReference type="PROSITE" id="PS51292">
    <property type="entry name" value="ZF_RING_CH"/>
    <property type="match status" value="1"/>
</dbReference>
<evidence type="ECO:0000256" key="4">
    <source>
        <dbReference type="ARBA" id="ARBA00012483"/>
    </source>
</evidence>
<dbReference type="GO" id="GO:0036503">
    <property type="term" value="P:ERAD pathway"/>
    <property type="evidence" value="ECO:0007669"/>
    <property type="project" value="TreeGrafter"/>
</dbReference>
<feature type="transmembrane region" description="Helical" evidence="14">
    <location>
        <begin position="476"/>
        <end position="496"/>
    </location>
</feature>
<evidence type="ECO:0000259" key="15">
    <source>
        <dbReference type="PROSITE" id="PS51292"/>
    </source>
</evidence>
<keyword evidence="7" id="KW-0479">Metal-binding</keyword>
<evidence type="ECO:0000256" key="9">
    <source>
        <dbReference type="ARBA" id="ARBA00022786"/>
    </source>
</evidence>
<dbReference type="Proteomes" id="UP000481153">
    <property type="component" value="Unassembled WGS sequence"/>
</dbReference>